<keyword evidence="7 12" id="KW-0662">Pyridine nucleotide biosynthesis</keyword>
<sequence>MREVIIVGAGMSALVAAIILSKENNVKVFTKGKKTDGNSWRAQGGIAAAIHKADSPSLHLTDTLTAGCFHNDSQMVSTLVTEGPKRVMQWILHGMTFDQKSNGELALGMEGAHSKRRILHAGGDRTGTQWMSFLNSQLRHQPNIHVFENESVIDLVIDNGICKGVYTKRKDGGTTKYSAHVTVLATGGCGGLFEATTNDPSIIGDGIAMAYRAGALLSDLEFIQFHPTLIKHKEKVLGLASEALRGEGARLIDSNGNEIMDGVHPSKDLAPRDVVARVIERRTMEGNQIYLDISSIANFETRFPAIFDMCVNGGISISEGRIPVTIGAHFLMGGIVTDAFGKTTVPGLFAIGEVARTGVHGANRLASNSLLEALVFGERTAEKIQRELEKTANWKSMNPLKLNQNGIGKPEPVLPERSEIQQRVSQALGVERNEHSMKRLLKWLMDYDVEKLESNKRISWTHETIERSNMLITAWLITKSALERKESRGAHYRTDYPASKNAYACGKQIFIQRSKENKRESMKL</sequence>
<evidence type="ECO:0000256" key="8">
    <source>
        <dbReference type="ARBA" id="ARBA00022827"/>
    </source>
</evidence>
<evidence type="ECO:0000256" key="10">
    <source>
        <dbReference type="ARBA" id="ARBA00048305"/>
    </source>
</evidence>
<dbReference type="EMBL" id="JAHQCR010000021">
    <property type="protein sequence ID" value="MBU9720765.1"/>
    <property type="molecule type" value="Genomic_DNA"/>
</dbReference>
<evidence type="ECO:0000313" key="15">
    <source>
        <dbReference type="EMBL" id="MBU9720765.1"/>
    </source>
</evidence>
<evidence type="ECO:0000256" key="9">
    <source>
        <dbReference type="ARBA" id="ARBA00023002"/>
    </source>
</evidence>
<evidence type="ECO:0000256" key="2">
    <source>
        <dbReference type="ARBA" id="ARBA00004950"/>
    </source>
</evidence>
<evidence type="ECO:0000313" key="16">
    <source>
        <dbReference type="Proteomes" id="UP000790580"/>
    </source>
</evidence>
<evidence type="ECO:0000256" key="7">
    <source>
        <dbReference type="ARBA" id="ARBA00022642"/>
    </source>
</evidence>
<dbReference type="Proteomes" id="UP000790580">
    <property type="component" value="Unassembled WGS sequence"/>
</dbReference>
<dbReference type="Gene3D" id="1.20.58.100">
    <property type="entry name" value="Fumarate reductase/succinate dehydrogenase flavoprotein-like, C-terminal domain"/>
    <property type="match status" value="1"/>
</dbReference>
<keyword evidence="8 12" id="KW-0274">FAD</keyword>
<protein>
    <recommendedName>
        <fullName evidence="5 11">L-aspartate oxidase</fullName>
        <ecNumber evidence="4 11">1.4.3.16</ecNumber>
    </recommendedName>
</protein>
<dbReference type="InterPro" id="IPR015939">
    <property type="entry name" value="Fum_Rdtase/Succ_DH_flav-like_C"/>
</dbReference>
<evidence type="ECO:0000256" key="1">
    <source>
        <dbReference type="ARBA" id="ARBA00001974"/>
    </source>
</evidence>
<organism evidence="15 16">
    <name type="scientific">Evansella alkalicola</name>
    <dbReference type="NCBI Taxonomy" id="745819"/>
    <lineage>
        <taxon>Bacteria</taxon>
        <taxon>Bacillati</taxon>
        <taxon>Bacillota</taxon>
        <taxon>Bacilli</taxon>
        <taxon>Bacillales</taxon>
        <taxon>Bacillaceae</taxon>
        <taxon>Evansella</taxon>
    </lineage>
</organism>
<feature type="domain" description="FAD-dependent oxidoreductase 2 FAD-binding" evidence="13">
    <location>
        <begin position="4"/>
        <end position="370"/>
    </location>
</feature>
<dbReference type="PANTHER" id="PTHR42716">
    <property type="entry name" value="L-ASPARTATE OXIDASE"/>
    <property type="match status" value="1"/>
</dbReference>
<dbReference type="Pfam" id="PF02910">
    <property type="entry name" value="Succ_DH_flav_C"/>
    <property type="match status" value="1"/>
</dbReference>
<evidence type="ECO:0000256" key="12">
    <source>
        <dbReference type="RuleBase" id="RU362049"/>
    </source>
</evidence>
<dbReference type="PANTHER" id="PTHR42716:SF2">
    <property type="entry name" value="L-ASPARTATE OXIDASE, CHLOROPLASTIC"/>
    <property type="match status" value="1"/>
</dbReference>
<evidence type="ECO:0000256" key="11">
    <source>
        <dbReference type="NCBIfam" id="TIGR00551"/>
    </source>
</evidence>
<dbReference type="Pfam" id="PF00890">
    <property type="entry name" value="FAD_binding_2"/>
    <property type="match status" value="1"/>
</dbReference>
<evidence type="ECO:0000256" key="3">
    <source>
        <dbReference type="ARBA" id="ARBA00008562"/>
    </source>
</evidence>
<dbReference type="EC" id="1.4.3.16" evidence="4 11"/>
<reference evidence="15 16" key="1">
    <citation type="submission" date="2021-06" db="EMBL/GenBank/DDBJ databases">
        <title>Bacillus sp. RD4P76, an endophyte from a halophyte.</title>
        <authorList>
            <person name="Sun J.-Q."/>
        </authorList>
    </citation>
    <scope>NUCLEOTIDE SEQUENCE [LARGE SCALE GENOMIC DNA]</scope>
    <source>
        <strain evidence="15 16">JCM 17098</strain>
    </source>
</reference>
<name>A0ABS6JUE5_9BACI</name>
<dbReference type="InterPro" id="IPR037099">
    <property type="entry name" value="Fum_R/Succ_DH_flav-like_C_sf"/>
</dbReference>
<evidence type="ECO:0000256" key="5">
    <source>
        <dbReference type="ARBA" id="ARBA00021901"/>
    </source>
</evidence>
<dbReference type="SUPFAM" id="SSF51905">
    <property type="entry name" value="FAD/NAD(P)-binding domain"/>
    <property type="match status" value="1"/>
</dbReference>
<dbReference type="SUPFAM" id="SSF56425">
    <property type="entry name" value="Succinate dehydrogenase/fumarate reductase flavoprotein, catalytic domain"/>
    <property type="match status" value="1"/>
</dbReference>
<comment type="caution">
    <text evidence="15">The sequence shown here is derived from an EMBL/GenBank/DDBJ whole genome shotgun (WGS) entry which is preliminary data.</text>
</comment>
<comment type="subcellular location">
    <subcellularLocation>
        <location evidence="12">Cytoplasm</location>
    </subcellularLocation>
</comment>
<comment type="catalytic activity">
    <reaction evidence="10">
        <text>L-aspartate + O2 = iminosuccinate + H2O2</text>
        <dbReference type="Rhea" id="RHEA:25876"/>
        <dbReference type="ChEBI" id="CHEBI:15379"/>
        <dbReference type="ChEBI" id="CHEBI:16240"/>
        <dbReference type="ChEBI" id="CHEBI:29991"/>
        <dbReference type="ChEBI" id="CHEBI:77875"/>
        <dbReference type="EC" id="1.4.3.16"/>
    </reaction>
    <physiologicalReaction direction="left-to-right" evidence="10">
        <dbReference type="Rhea" id="RHEA:25877"/>
    </physiologicalReaction>
</comment>
<comment type="function">
    <text evidence="12">Catalyzes the oxidation of L-aspartate to iminoaspartate.</text>
</comment>
<dbReference type="SUPFAM" id="SSF46977">
    <property type="entry name" value="Succinate dehydrogenase/fumarate reductase flavoprotein C-terminal domain"/>
    <property type="match status" value="1"/>
</dbReference>
<dbReference type="Gene3D" id="3.90.700.10">
    <property type="entry name" value="Succinate dehydrogenase/fumarate reductase flavoprotein, catalytic domain"/>
    <property type="match status" value="1"/>
</dbReference>
<dbReference type="RefSeq" id="WP_088074625.1">
    <property type="nucleotide sequence ID" value="NZ_JAHQCR010000021.1"/>
</dbReference>
<dbReference type="InterPro" id="IPR027477">
    <property type="entry name" value="Succ_DH/fumarate_Rdtase_cat_sf"/>
</dbReference>
<dbReference type="GO" id="GO:0008734">
    <property type="term" value="F:L-aspartate oxidase activity"/>
    <property type="evidence" value="ECO:0007669"/>
    <property type="project" value="UniProtKB-EC"/>
</dbReference>
<feature type="domain" description="Fumarate reductase/succinate dehydrogenase flavoprotein-like C-terminal" evidence="14">
    <location>
        <begin position="417"/>
        <end position="513"/>
    </location>
</feature>
<dbReference type="InterPro" id="IPR003953">
    <property type="entry name" value="FAD-dep_OxRdtase_2_FAD-bd"/>
</dbReference>
<proteinExistence type="inferred from homology"/>
<dbReference type="Gene3D" id="3.50.50.60">
    <property type="entry name" value="FAD/NAD(P)-binding domain"/>
    <property type="match status" value="1"/>
</dbReference>
<accession>A0ABS6JUE5</accession>
<evidence type="ECO:0000256" key="6">
    <source>
        <dbReference type="ARBA" id="ARBA00022630"/>
    </source>
</evidence>
<dbReference type="InterPro" id="IPR005288">
    <property type="entry name" value="NadB"/>
</dbReference>
<gene>
    <name evidence="15" type="primary">nadB</name>
    <name evidence="15" type="ORF">KS407_04805</name>
</gene>
<evidence type="ECO:0000256" key="4">
    <source>
        <dbReference type="ARBA" id="ARBA00012173"/>
    </source>
</evidence>
<comment type="pathway">
    <text evidence="2 12">Cofactor biosynthesis; NAD(+) biosynthesis; iminoaspartate from L-aspartate (oxidase route): step 1/1.</text>
</comment>
<evidence type="ECO:0000259" key="14">
    <source>
        <dbReference type="Pfam" id="PF02910"/>
    </source>
</evidence>
<evidence type="ECO:0000259" key="13">
    <source>
        <dbReference type="Pfam" id="PF00890"/>
    </source>
</evidence>
<comment type="cofactor">
    <cofactor evidence="1 12">
        <name>FAD</name>
        <dbReference type="ChEBI" id="CHEBI:57692"/>
    </cofactor>
</comment>
<dbReference type="NCBIfam" id="TIGR00551">
    <property type="entry name" value="nadB"/>
    <property type="match status" value="1"/>
</dbReference>
<keyword evidence="16" id="KW-1185">Reference proteome</keyword>
<dbReference type="PRINTS" id="PR00368">
    <property type="entry name" value="FADPNR"/>
</dbReference>
<comment type="similarity">
    <text evidence="3 12">Belongs to the FAD-dependent oxidoreductase 2 family. NadB subfamily.</text>
</comment>
<keyword evidence="9 12" id="KW-0560">Oxidoreductase</keyword>
<dbReference type="InterPro" id="IPR036188">
    <property type="entry name" value="FAD/NAD-bd_sf"/>
</dbReference>
<keyword evidence="6 12" id="KW-0285">Flavoprotein</keyword>
<dbReference type="NCBIfam" id="NF005978">
    <property type="entry name" value="PRK08071.1"/>
    <property type="match status" value="1"/>
</dbReference>